<dbReference type="AlphaFoldDB" id="A0A0E9SU99"/>
<name>A0A0E9SU99_ANGAN</name>
<evidence type="ECO:0000313" key="1">
    <source>
        <dbReference type="EMBL" id="JAH44866.1"/>
    </source>
</evidence>
<reference evidence="1" key="1">
    <citation type="submission" date="2014-11" db="EMBL/GenBank/DDBJ databases">
        <authorList>
            <person name="Amaro Gonzalez C."/>
        </authorList>
    </citation>
    <scope>NUCLEOTIDE SEQUENCE</scope>
</reference>
<reference evidence="1" key="2">
    <citation type="journal article" date="2015" name="Fish Shellfish Immunol.">
        <title>Early steps in the European eel (Anguilla anguilla)-Vibrio vulnificus interaction in the gills: Role of the RtxA13 toxin.</title>
        <authorList>
            <person name="Callol A."/>
            <person name="Pajuelo D."/>
            <person name="Ebbesson L."/>
            <person name="Teles M."/>
            <person name="MacKenzie S."/>
            <person name="Amaro C."/>
        </authorList>
    </citation>
    <scope>NUCLEOTIDE SEQUENCE</scope>
</reference>
<proteinExistence type="predicted"/>
<accession>A0A0E9SU99</accession>
<sequence length="102" mass="11195">MTSSRALVQVESTLTKNSYSCLFVLEGRDSMCVKLIPFSSKSFNALTRAPHPLLQREDAGQHPWFGGFLLQVHGALTGFVPAHSSESSVHPLLFEQKIPAVI</sequence>
<protein>
    <submittedName>
        <fullName evidence="1">Uncharacterized protein</fullName>
    </submittedName>
</protein>
<dbReference type="EMBL" id="GBXM01063711">
    <property type="protein sequence ID" value="JAH44866.1"/>
    <property type="molecule type" value="Transcribed_RNA"/>
</dbReference>
<organism evidence="1">
    <name type="scientific">Anguilla anguilla</name>
    <name type="common">European freshwater eel</name>
    <name type="synonym">Muraena anguilla</name>
    <dbReference type="NCBI Taxonomy" id="7936"/>
    <lineage>
        <taxon>Eukaryota</taxon>
        <taxon>Metazoa</taxon>
        <taxon>Chordata</taxon>
        <taxon>Craniata</taxon>
        <taxon>Vertebrata</taxon>
        <taxon>Euteleostomi</taxon>
        <taxon>Actinopterygii</taxon>
        <taxon>Neopterygii</taxon>
        <taxon>Teleostei</taxon>
        <taxon>Anguilliformes</taxon>
        <taxon>Anguillidae</taxon>
        <taxon>Anguilla</taxon>
    </lineage>
</organism>